<comment type="cofactor">
    <cofactor evidence="1">
        <name>Ca(2+)</name>
        <dbReference type="ChEBI" id="CHEBI:29108"/>
    </cofactor>
</comment>
<dbReference type="Gene3D" id="2.60.120.200">
    <property type="match status" value="2"/>
</dbReference>
<evidence type="ECO:0000256" key="4">
    <source>
        <dbReference type="ARBA" id="ARBA00022837"/>
    </source>
</evidence>
<dbReference type="PROSITE" id="PS51828">
    <property type="entry name" value="PTX_2"/>
    <property type="match status" value="2"/>
</dbReference>
<feature type="domain" description="Pentraxin (PTX)" evidence="7">
    <location>
        <begin position="1"/>
        <end position="139"/>
    </location>
</feature>
<dbReference type="SUPFAM" id="SSF49899">
    <property type="entry name" value="Concanavalin A-like lectins/glucanases"/>
    <property type="match status" value="2"/>
</dbReference>
<dbReference type="SMART" id="SM00159">
    <property type="entry name" value="PTX"/>
    <property type="match status" value="2"/>
</dbReference>
<dbReference type="InterPro" id="IPR051005">
    <property type="entry name" value="Pentraxin_domain"/>
</dbReference>
<dbReference type="EMBL" id="MK848804">
    <property type="protein sequence ID" value="QGH45498.1"/>
    <property type="molecule type" value="mRNA"/>
</dbReference>
<evidence type="ECO:0000256" key="2">
    <source>
        <dbReference type="ARBA" id="ARBA00022723"/>
    </source>
</evidence>
<dbReference type="AlphaFoldDB" id="A0A5Q2UCF6"/>
<dbReference type="GO" id="GO:0046872">
    <property type="term" value="F:metal ion binding"/>
    <property type="evidence" value="ECO:0007669"/>
    <property type="project" value="UniProtKB-KW"/>
</dbReference>
<proteinExistence type="evidence at transcript level"/>
<evidence type="ECO:0000259" key="7">
    <source>
        <dbReference type="PROSITE" id="PS51828"/>
    </source>
</evidence>
<keyword evidence="5" id="KW-1015">Disulfide bond</keyword>
<dbReference type="InterPro" id="IPR030476">
    <property type="entry name" value="Pentaxin_CS"/>
</dbReference>
<keyword evidence="3" id="KW-0732">Signal</keyword>
<evidence type="ECO:0000256" key="3">
    <source>
        <dbReference type="ARBA" id="ARBA00022729"/>
    </source>
</evidence>
<keyword evidence="4" id="KW-0106">Calcium</keyword>
<keyword evidence="2" id="KW-0479">Metal-binding</keyword>
<evidence type="ECO:0000313" key="8">
    <source>
        <dbReference type="EMBL" id="QGH45498.1"/>
    </source>
</evidence>
<dbReference type="PANTHER" id="PTHR45869:SF2">
    <property type="entry name" value="C-REACTIVE PROTEIN-RELATED"/>
    <property type="match status" value="1"/>
</dbReference>
<accession>A0A5Q2UCF6</accession>
<dbReference type="PRINTS" id="PR00895">
    <property type="entry name" value="PENTAXIN"/>
</dbReference>
<dbReference type="PROSITE" id="PS00289">
    <property type="entry name" value="PTX_1"/>
    <property type="match status" value="1"/>
</dbReference>
<evidence type="ECO:0000256" key="5">
    <source>
        <dbReference type="ARBA" id="ARBA00023157"/>
    </source>
</evidence>
<name>A0A5Q2UCF6_CYPCA</name>
<sequence>MVVYPCIFSLVKMEHFFSLHPLSTFQTHLCVTWDFATGLTASWVDGHHSLFKIYRKGHSIRPGGTVLLGQDPDAYVSTFDRDQSFVGEITDVHMWDHVLSGSQIKVVYSNQELKENVFDWNTIRYDIRVGLGGKVLLFPTETDTSFAELTPEKPLSLSAFTLCMRVATELQGERDIILFAYRTPEVDELNVWREKDGRVSLYIQSSSNATFFRLPPLSTFQTHLCITWESETGLTAFWVDGRRSLFQLYRRGHSIRPDGIVLLGQDADRFVGGFDASQSFVGEITELHMWDHVLSGSQIKAVYSNQETCVSGNVFDWNTINYEITGNVLVPQD</sequence>
<reference evidence="8" key="1">
    <citation type="submission" date="2019-04" db="EMBL/GenBank/DDBJ databases">
        <title>Genome-wide analysis of complement system genes in common carp (Cyprinus carpio): identification, evolution, and mRNA expression profiles.</title>
        <authorList>
            <person name="Lv H."/>
            <person name="Xu P."/>
            <person name="Li X."/>
        </authorList>
    </citation>
    <scope>NUCLEOTIDE SEQUENCE</scope>
    <source>
        <strain evidence="8">YR00</strain>
        <tissue evidence="8">Muscle</tissue>
    </source>
</reference>
<feature type="domain" description="Pentraxin (PTX)" evidence="7">
    <location>
        <begin position="132"/>
        <end position="333"/>
    </location>
</feature>
<organism evidence="8">
    <name type="scientific">Cyprinus carpio</name>
    <name type="common">Common carp</name>
    <dbReference type="NCBI Taxonomy" id="7962"/>
    <lineage>
        <taxon>Eukaryota</taxon>
        <taxon>Metazoa</taxon>
        <taxon>Chordata</taxon>
        <taxon>Craniata</taxon>
        <taxon>Vertebrata</taxon>
        <taxon>Euteleostomi</taxon>
        <taxon>Actinopterygii</taxon>
        <taxon>Neopterygii</taxon>
        <taxon>Teleostei</taxon>
        <taxon>Ostariophysi</taxon>
        <taxon>Cypriniformes</taxon>
        <taxon>Cyprinidae</taxon>
        <taxon>Cyprininae</taxon>
        <taxon>Cyprinus</taxon>
    </lineage>
</organism>
<dbReference type="InterPro" id="IPR001759">
    <property type="entry name" value="PTX_dom"/>
</dbReference>
<evidence type="ECO:0000256" key="6">
    <source>
        <dbReference type="PROSITE-ProRule" id="PRU01172"/>
    </source>
</evidence>
<dbReference type="Pfam" id="PF00354">
    <property type="entry name" value="Pentaxin"/>
    <property type="match status" value="2"/>
</dbReference>
<dbReference type="PANTHER" id="PTHR45869">
    <property type="entry name" value="C-REACTIVE PROTEIN-RELATED"/>
    <property type="match status" value="1"/>
</dbReference>
<dbReference type="InterPro" id="IPR013320">
    <property type="entry name" value="ConA-like_dom_sf"/>
</dbReference>
<evidence type="ECO:0000256" key="1">
    <source>
        <dbReference type="ARBA" id="ARBA00001913"/>
    </source>
</evidence>
<protein>
    <submittedName>
        <fullName evidence="8">Complement system-related protein CRP-1</fullName>
    </submittedName>
</protein>
<comment type="caution">
    <text evidence="6">Lacks conserved residue(s) required for the propagation of feature annotation.</text>
</comment>
<dbReference type="CDD" id="cd00152">
    <property type="entry name" value="PTX"/>
    <property type="match status" value="1"/>
</dbReference>